<organism evidence="3">
    <name type="scientific">Alexandrium catenella</name>
    <name type="common">Red tide dinoflagellate</name>
    <name type="synonym">Gonyaulax catenella</name>
    <dbReference type="NCBI Taxonomy" id="2925"/>
    <lineage>
        <taxon>Eukaryota</taxon>
        <taxon>Sar</taxon>
        <taxon>Alveolata</taxon>
        <taxon>Dinophyceae</taxon>
        <taxon>Gonyaulacales</taxon>
        <taxon>Pyrocystaceae</taxon>
        <taxon>Alexandrium</taxon>
    </lineage>
</organism>
<keyword evidence="2" id="KW-0732">Signal</keyword>
<name>A0A7S1KZF7_ALECA</name>
<keyword evidence="1" id="KW-0175">Coiled coil</keyword>
<evidence type="ECO:0000256" key="2">
    <source>
        <dbReference type="SAM" id="SignalP"/>
    </source>
</evidence>
<evidence type="ECO:0000256" key="1">
    <source>
        <dbReference type="SAM" id="Coils"/>
    </source>
</evidence>
<dbReference type="Gene3D" id="1.20.5.340">
    <property type="match status" value="1"/>
</dbReference>
<dbReference type="EMBL" id="HBGE01003560">
    <property type="protein sequence ID" value="CAD9089636.1"/>
    <property type="molecule type" value="Transcribed_RNA"/>
</dbReference>
<gene>
    <name evidence="3" type="ORF">ACAT0790_LOCUS2128</name>
</gene>
<dbReference type="AlphaFoldDB" id="A0A7S1KZF7"/>
<accession>A0A7S1KZF7</accession>
<sequence length="696" mass="75385">MVQLLNVFVAVGCALPSYALKSAIASRATPVEKVIGLLGQLSKQIQEEGKSEAAEYDKYACFCKAEADSKTHAIERSGEKIDDLQATITALDSSIADLNGDVSALTTRISAIEGDLASETSSRQAENDQYAAANANVTAAIKATESAIEAFKASKAQLSGAKLNLAQVQHALSRMESAERAEVIALIQEQAAITDRQPAYEYSSNDIIALLQNLLVQFKARQKSLFEDEHRLKSISEKKVLGLSNEQTFKEKEKLEKEAIISAKTTDKEAATQDKTDETKARDADLEFRTELTSQCESKAKEWDDRSKARAGELTVISEAVEVLRSGVSPNYGANKKLMGLQQKVVIHTQKDRAAPATAPLSFVQQDQRHQGAASSAVAKRVLTLLDAQVARLHSPALAALATKVALSADHFDKVRGLIKDLITRLESEAGAEATQKSFCDTEMAKATASRDTEKLNMEKQDAIRTEKEAKKAKLLEEIATLSQEVADLSKALNEATQLRSNEKADNTKTVADAKAGKKAVEEAITILQGFYGSGLVQYSKPIADRSGNTIGDLAPKTSYSGNYDGKGEASKGIFGLLQVILDDFDRTVSTVGSEETAAVQQFTSFESATQSAISAKRQDKANKETEVSTTEGEITTAQDAFKDAERLHKMAIEELSGLEAMCVEGEESFAERKAKREQEIAALKEALNILENWQA</sequence>
<feature type="signal peptide" evidence="2">
    <location>
        <begin position="1"/>
        <end position="19"/>
    </location>
</feature>
<protein>
    <submittedName>
        <fullName evidence="3">Uncharacterized protein</fullName>
    </submittedName>
</protein>
<feature type="chain" id="PRO_5031368962" evidence="2">
    <location>
        <begin position="20"/>
        <end position="696"/>
    </location>
</feature>
<evidence type="ECO:0000313" key="3">
    <source>
        <dbReference type="EMBL" id="CAD9089636.1"/>
    </source>
</evidence>
<proteinExistence type="predicted"/>
<reference evidence="3" key="1">
    <citation type="submission" date="2021-01" db="EMBL/GenBank/DDBJ databases">
        <authorList>
            <person name="Corre E."/>
            <person name="Pelletier E."/>
            <person name="Niang G."/>
            <person name="Scheremetjew M."/>
            <person name="Finn R."/>
            <person name="Kale V."/>
            <person name="Holt S."/>
            <person name="Cochrane G."/>
            <person name="Meng A."/>
            <person name="Brown T."/>
            <person name="Cohen L."/>
        </authorList>
    </citation>
    <scope>NUCLEOTIDE SEQUENCE</scope>
    <source>
        <strain evidence="3">OF101</strain>
    </source>
</reference>
<feature type="coiled-coil region" evidence="1">
    <location>
        <begin position="465"/>
        <end position="499"/>
    </location>
</feature>